<dbReference type="Pfam" id="PF14092">
    <property type="entry name" value="DUF4270"/>
    <property type="match status" value="1"/>
</dbReference>
<organism evidence="1 2">
    <name type="scientific">Flavobacterium fluviale</name>
    <dbReference type="NCBI Taxonomy" id="2249356"/>
    <lineage>
        <taxon>Bacteria</taxon>
        <taxon>Pseudomonadati</taxon>
        <taxon>Bacteroidota</taxon>
        <taxon>Flavobacteriia</taxon>
        <taxon>Flavobacteriales</taxon>
        <taxon>Flavobacteriaceae</taxon>
        <taxon>Flavobacterium</taxon>
    </lineage>
</organism>
<dbReference type="AlphaFoldDB" id="A0A344LPC0"/>
<dbReference type="RefSeq" id="WP_113676836.1">
    <property type="nucleotide sequence ID" value="NZ_CP030261.1"/>
</dbReference>
<sequence length="546" mass="59954">MYNTSFIKKILLALIVVFLYSCDKDFNAIGDGLIGEDHFGLEPEEYNVLAFNQEITPIQSNNMAVNALGIFDNPLFGTTTANFVTQLALPSYAPTIGESPVIESAVLTIPYFNHVTATGTDGANTYVLDSIYGGQGKDFKLKLSVYESGYQMRNSYFGGGSQLPQFYYTDQNTDFFNVANKTLLNNGPVQENVEFFFDPAEIVTKTVGTDNKETITRSAPQMVLNLKKEFFQEKILNAPASKLSSEDLFQEYFRGLYFMVEKSGANSNMALLDFTKGVITIKYKAKTAATTDGDTTEDKQILLNFKSSVTGGLASTASFLQDVKAPAYEAAVTTNVNKTEGDQKLYLKGGQGSLAVLKLFDQTDVLSYNADGTVKDGANGVPDQLDEIRNNVTVKNWKVNEANLVFYIDADQMGNTKAPQRVYLYDLTNNTVLADYSADPTAPFGGLINLDSNKKGKSYKLRITSHIRNLIKDATIKNVDLGLVVSLSPGVVASNVLKQKNETISQAPRTSVMSPLGTILYGTNIPEGDADYNKRLKLQVYYTKPN</sequence>
<dbReference type="EMBL" id="CP030261">
    <property type="protein sequence ID" value="AXB55762.1"/>
    <property type="molecule type" value="Genomic_DNA"/>
</dbReference>
<keyword evidence="2" id="KW-1185">Reference proteome</keyword>
<dbReference type="InterPro" id="IPR025366">
    <property type="entry name" value="DUF4270"/>
</dbReference>
<dbReference type="OrthoDB" id="1466062at2"/>
<evidence type="ECO:0000313" key="1">
    <source>
        <dbReference type="EMBL" id="AXB55762.1"/>
    </source>
</evidence>
<protein>
    <submittedName>
        <fullName evidence="1">DUF4270 domain-containing protein</fullName>
    </submittedName>
</protein>
<proteinExistence type="predicted"/>
<reference evidence="1 2" key="1">
    <citation type="submission" date="2018-06" db="EMBL/GenBank/DDBJ databases">
        <title>Genome sequencing of Flavobacterium.</title>
        <authorList>
            <person name="Baek M.-G."/>
            <person name="Yi H."/>
        </authorList>
    </citation>
    <scope>NUCLEOTIDE SEQUENCE [LARGE SCALE GENOMIC DNA]</scope>
    <source>
        <strain evidence="1 2">HYN0086</strain>
    </source>
</reference>
<name>A0A344LPC0_9FLAO</name>
<gene>
    <name evidence="1" type="ORF">HYN86_03755</name>
</gene>
<evidence type="ECO:0000313" key="2">
    <source>
        <dbReference type="Proteomes" id="UP000251561"/>
    </source>
</evidence>
<accession>A0A344LPC0</accession>
<dbReference type="Proteomes" id="UP000251561">
    <property type="component" value="Chromosome"/>
</dbReference>
<dbReference type="KEGG" id="ffl:HYN86_03755"/>